<feature type="chain" id="PRO_5030695287" evidence="1">
    <location>
        <begin position="22"/>
        <end position="235"/>
    </location>
</feature>
<name>A0A7W4Z5T6_9GAMM</name>
<keyword evidence="1" id="KW-0732">Signal</keyword>
<sequence length="235" mass="25893">MPCKTWIVTAFALLVSATTFSGSYSVRPVTIALSESTPATTLTVRNRESTPVTLQVATKKWVQNKGAEELRETRDIIAVPPTFTIAPGEEQTVRVGLRAYQSHPEEQAYRLLLQEIPGVSTPRGGLKFALHMSLPVFVRPEYPTAADLKWSVTRQRDGKVKLSVANTGNGHDKLTSWRLLKNSKEIGSESDLQYVLPGSQISWLIESNTAPSVGKEVEIIVANGPLERRTRALVQ</sequence>
<dbReference type="GO" id="GO:0071555">
    <property type="term" value="P:cell wall organization"/>
    <property type="evidence" value="ECO:0007669"/>
    <property type="project" value="InterPro"/>
</dbReference>
<dbReference type="Pfam" id="PF00345">
    <property type="entry name" value="PapD_N"/>
    <property type="match status" value="1"/>
</dbReference>
<dbReference type="SUPFAM" id="SSF49354">
    <property type="entry name" value="PapD-like"/>
    <property type="match status" value="1"/>
</dbReference>
<dbReference type="InterPro" id="IPR050643">
    <property type="entry name" value="Periplasmic_pilus_chap"/>
</dbReference>
<comment type="caution">
    <text evidence="3">The sequence shown here is derived from an EMBL/GenBank/DDBJ whole genome shotgun (WGS) entry which is preliminary data.</text>
</comment>
<organism evidence="3 4">
    <name type="scientific">Litorivivens lipolytica</name>
    <dbReference type="NCBI Taxonomy" id="1524264"/>
    <lineage>
        <taxon>Bacteria</taxon>
        <taxon>Pseudomonadati</taxon>
        <taxon>Pseudomonadota</taxon>
        <taxon>Gammaproteobacteria</taxon>
        <taxon>Litorivivens</taxon>
    </lineage>
</organism>
<protein>
    <submittedName>
        <fullName evidence="3">Fimbrial chaperone protein</fullName>
    </submittedName>
</protein>
<dbReference type="EMBL" id="JACHWY010000002">
    <property type="protein sequence ID" value="MBB3047523.1"/>
    <property type="molecule type" value="Genomic_DNA"/>
</dbReference>
<dbReference type="AlphaFoldDB" id="A0A7W4Z5T6"/>
<dbReference type="RefSeq" id="WP_183410301.1">
    <property type="nucleotide sequence ID" value="NZ_JACHWY010000002.1"/>
</dbReference>
<dbReference type="Gene3D" id="2.60.40.10">
    <property type="entry name" value="Immunoglobulins"/>
    <property type="match status" value="1"/>
</dbReference>
<proteinExistence type="predicted"/>
<dbReference type="GO" id="GO:0030288">
    <property type="term" value="C:outer membrane-bounded periplasmic space"/>
    <property type="evidence" value="ECO:0007669"/>
    <property type="project" value="InterPro"/>
</dbReference>
<feature type="signal peptide" evidence="1">
    <location>
        <begin position="1"/>
        <end position="21"/>
    </location>
</feature>
<gene>
    <name evidence="3" type="ORF">FHR99_001789</name>
</gene>
<dbReference type="InterPro" id="IPR016147">
    <property type="entry name" value="Pili_assmbl_chaperone_N"/>
</dbReference>
<dbReference type="InterPro" id="IPR013783">
    <property type="entry name" value="Ig-like_fold"/>
</dbReference>
<dbReference type="Proteomes" id="UP000537130">
    <property type="component" value="Unassembled WGS sequence"/>
</dbReference>
<evidence type="ECO:0000259" key="2">
    <source>
        <dbReference type="Pfam" id="PF00345"/>
    </source>
</evidence>
<dbReference type="PANTHER" id="PTHR30251">
    <property type="entry name" value="PILUS ASSEMBLY CHAPERONE"/>
    <property type="match status" value="1"/>
</dbReference>
<accession>A0A7W4Z5T6</accession>
<keyword evidence="4" id="KW-1185">Reference proteome</keyword>
<evidence type="ECO:0000256" key="1">
    <source>
        <dbReference type="SAM" id="SignalP"/>
    </source>
</evidence>
<dbReference type="PANTHER" id="PTHR30251:SF4">
    <property type="entry name" value="SLR1668 PROTEIN"/>
    <property type="match status" value="1"/>
</dbReference>
<reference evidence="3 4" key="1">
    <citation type="submission" date="2020-08" db="EMBL/GenBank/DDBJ databases">
        <title>Genomic Encyclopedia of Type Strains, Phase III (KMG-III): the genomes of soil and plant-associated and newly described type strains.</title>
        <authorList>
            <person name="Whitman W."/>
        </authorList>
    </citation>
    <scope>NUCLEOTIDE SEQUENCE [LARGE SCALE GENOMIC DNA]</scope>
    <source>
        <strain evidence="3 4">CECT 8654</strain>
    </source>
</reference>
<evidence type="ECO:0000313" key="4">
    <source>
        <dbReference type="Proteomes" id="UP000537130"/>
    </source>
</evidence>
<evidence type="ECO:0000313" key="3">
    <source>
        <dbReference type="EMBL" id="MBB3047523.1"/>
    </source>
</evidence>
<dbReference type="InterPro" id="IPR008962">
    <property type="entry name" value="PapD-like_sf"/>
</dbReference>
<feature type="domain" description="Pili assembly chaperone N-terminal" evidence="2">
    <location>
        <begin position="26"/>
        <end position="141"/>
    </location>
</feature>